<organism evidence="1 2">
    <name type="scientific">Nonomuraea angiospora</name>
    <dbReference type="NCBI Taxonomy" id="46172"/>
    <lineage>
        <taxon>Bacteria</taxon>
        <taxon>Bacillati</taxon>
        <taxon>Actinomycetota</taxon>
        <taxon>Actinomycetes</taxon>
        <taxon>Streptosporangiales</taxon>
        <taxon>Streptosporangiaceae</taxon>
        <taxon>Nonomuraea</taxon>
    </lineage>
</organism>
<gene>
    <name evidence="1" type="ORF">H4W80_004982</name>
</gene>
<dbReference type="GO" id="GO:0016787">
    <property type="term" value="F:hydrolase activity"/>
    <property type="evidence" value="ECO:0007669"/>
    <property type="project" value="UniProtKB-KW"/>
</dbReference>
<accession>A0ABR9M1F1</accession>
<keyword evidence="2" id="KW-1185">Reference proteome</keyword>
<evidence type="ECO:0000313" key="2">
    <source>
        <dbReference type="Proteomes" id="UP000633509"/>
    </source>
</evidence>
<keyword evidence="1" id="KW-0378">Hydrolase</keyword>
<protein>
    <submittedName>
        <fullName evidence="1">Cytosine/adenosine deaminase-related metal-dependent hydrolase</fullName>
    </submittedName>
</protein>
<reference evidence="1 2" key="1">
    <citation type="submission" date="2020-10" db="EMBL/GenBank/DDBJ databases">
        <title>Sequencing the genomes of 1000 actinobacteria strains.</title>
        <authorList>
            <person name="Klenk H.-P."/>
        </authorList>
    </citation>
    <scope>NUCLEOTIDE SEQUENCE [LARGE SCALE GENOMIC DNA]</scope>
    <source>
        <strain evidence="1 2">DSM 43173</strain>
    </source>
</reference>
<comment type="caution">
    <text evidence="1">The sequence shown here is derived from an EMBL/GenBank/DDBJ whole genome shotgun (WGS) entry which is preliminary data.</text>
</comment>
<name>A0ABR9M1F1_9ACTN</name>
<proteinExistence type="predicted"/>
<dbReference type="Proteomes" id="UP000633509">
    <property type="component" value="Unassembled WGS sequence"/>
</dbReference>
<dbReference type="EMBL" id="JADBEK010000001">
    <property type="protein sequence ID" value="MBE1586724.1"/>
    <property type="molecule type" value="Genomic_DNA"/>
</dbReference>
<sequence>MENLGGALVTPGLIDVRTHSVYTGNRDAGRDHPGRWRHRLHRHRDVRHRPVNLRDGARERLREMKRLRPC</sequence>
<evidence type="ECO:0000313" key="1">
    <source>
        <dbReference type="EMBL" id="MBE1586724.1"/>
    </source>
</evidence>